<dbReference type="InterPro" id="IPR000836">
    <property type="entry name" value="PRTase_dom"/>
</dbReference>
<protein>
    <recommendedName>
        <fullName evidence="3">Phosphoribosyltransferase domain-containing protein</fullName>
    </recommendedName>
</protein>
<dbReference type="CDD" id="cd06223">
    <property type="entry name" value="PRTases_typeI"/>
    <property type="match status" value="1"/>
</dbReference>
<accession>A0A7S5KQA3</accession>
<reference evidence="1 2" key="1">
    <citation type="submission" date="2019-10" db="EMBL/GenBank/DDBJ databases">
        <title>Isolation and characterisation of a new family of globally distributed lytic roseophage, the Naomivirus.</title>
        <authorList>
            <person name="Rihtman B."/>
            <person name="Puxty R.J."/>
            <person name="Hapeshi A."/>
            <person name="Zhan Y."/>
            <person name="Michinevski S."/>
            <person name="Waterfield N.R."/>
            <person name="Chen F."/>
            <person name="Millard A.D."/>
            <person name="Scanlan D.J."/>
            <person name="Chen Y."/>
        </authorList>
    </citation>
    <scope>NUCLEOTIDE SEQUENCE [LARGE SCALE GENOMIC DNA]</scope>
</reference>
<evidence type="ECO:0000313" key="1">
    <source>
        <dbReference type="EMBL" id="QGH74675.1"/>
    </source>
</evidence>
<evidence type="ECO:0008006" key="3">
    <source>
        <dbReference type="Google" id="ProtNLM"/>
    </source>
</evidence>
<name>A0A7S5KQA3_9CAUD</name>
<gene>
    <name evidence="1" type="ORF">DSS3VP1_00107</name>
</gene>
<dbReference type="EMBL" id="MN602266">
    <property type="protein sequence ID" value="QGH74675.1"/>
    <property type="molecule type" value="Genomic_DNA"/>
</dbReference>
<sequence>METFKYYLRGKGELNTSNFADIVEQGVIEVEQLDEKTFVSLLALNHFIEKEFVQTGEPYSMKVMVKGYVSHLRGDKDLQPVQELYEYLDNIEIECLEIQHERYPGFVHTEAGFSDICGDLMIKDTPWFTVTIGCDKSVEKFFPGVMLQADKVRENGKVVSMELGFDPSSWEAHRIILVDDLIGGGATIRMLMDLIKGSGYDGEVYLWTAYNEGIHSQELLDRFDAYYIGTNIHAKEN</sequence>
<organism evidence="1 2">
    <name type="scientific">Bacteriophage DSS3_VP1</name>
    <dbReference type="NCBI Taxonomy" id="2664196"/>
    <lineage>
        <taxon>Viruses</taxon>
        <taxon>Duplodnaviria</taxon>
        <taxon>Heunggongvirae</taxon>
        <taxon>Uroviricota</taxon>
        <taxon>Caudoviricetes</taxon>
        <taxon>Naomviridae</taxon>
        <taxon>Noahvirus</taxon>
        <taxon>Noahvirus arc</taxon>
    </lineage>
</organism>
<keyword evidence="2" id="KW-1185">Reference proteome</keyword>
<dbReference type="InterPro" id="IPR029057">
    <property type="entry name" value="PRTase-like"/>
</dbReference>
<proteinExistence type="predicted"/>
<dbReference type="Proteomes" id="UP000594402">
    <property type="component" value="Segment"/>
</dbReference>
<dbReference type="SUPFAM" id="SSF53271">
    <property type="entry name" value="PRTase-like"/>
    <property type="match status" value="1"/>
</dbReference>
<evidence type="ECO:0000313" key="2">
    <source>
        <dbReference type="Proteomes" id="UP000594402"/>
    </source>
</evidence>
<dbReference type="Gene3D" id="3.40.50.2020">
    <property type="match status" value="1"/>
</dbReference>